<protein>
    <submittedName>
        <fullName evidence="1">Mitochondrial protein</fullName>
    </submittedName>
</protein>
<proteinExistence type="predicted"/>
<dbReference type="SMR" id="A0A1J6KPF6"/>
<dbReference type="Gramene" id="OIT26744">
    <property type="protein sequence ID" value="OIT26744"/>
    <property type="gene ID" value="A4A49_31322"/>
</dbReference>
<keyword evidence="2" id="KW-1185">Reference proteome</keyword>
<evidence type="ECO:0000313" key="2">
    <source>
        <dbReference type="Proteomes" id="UP000187609"/>
    </source>
</evidence>
<dbReference type="PANTHER" id="PTHR33116">
    <property type="entry name" value="REVERSE TRANSCRIPTASE ZINC-BINDING DOMAIN-CONTAINING PROTEIN-RELATED-RELATED"/>
    <property type="match status" value="1"/>
</dbReference>
<dbReference type="STRING" id="49451.A0A1J6KPF6"/>
<comment type="caution">
    <text evidence="1">The sequence shown here is derived from an EMBL/GenBank/DDBJ whole genome shotgun (WGS) entry which is preliminary data.</text>
</comment>
<organism evidence="1 2">
    <name type="scientific">Nicotiana attenuata</name>
    <name type="common">Coyote tobacco</name>
    <dbReference type="NCBI Taxonomy" id="49451"/>
    <lineage>
        <taxon>Eukaryota</taxon>
        <taxon>Viridiplantae</taxon>
        <taxon>Streptophyta</taxon>
        <taxon>Embryophyta</taxon>
        <taxon>Tracheophyta</taxon>
        <taxon>Spermatophyta</taxon>
        <taxon>Magnoliopsida</taxon>
        <taxon>eudicotyledons</taxon>
        <taxon>Gunneridae</taxon>
        <taxon>Pentapetalae</taxon>
        <taxon>asterids</taxon>
        <taxon>lamiids</taxon>
        <taxon>Solanales</taxon>
        <taxon>Solanaceae</taxon>
        <taxon>Nicotianoideae</taxon>
        <taxon>Nicotianeae</taxon>
        <taxon>Nicotiana</taxon>
    </lineage>
</organism>
<dbReference type="Proteomes" id="UP000187609">
    <property type="component" value="Unassembled WGS sequence"/>
</dbReference>
<dbReference type="AlphaFoldDB" id="A0A1J6KPF6"/>
<accession>A0A1J6KPF6</accession>
<name>A0A1J6KPF6_NICAT</name>
<sequence length="233" mass="26923">MCERVMYLGLPAIVGRSKKEMLAFIKDRILSKIKGWKGKFLSQAGKEVLLKSVLAAIPSYAMSCFQIPDGICKEITSLFSNFWWGTNNDKRKMHFEKWEKLCEPKFKGGLGFRDLKAFNMALLVKLAWRILTKPDLLVSHVLKGKYFPKESFLQVPISKYTSWVWKSILWGRDLLSRGVRWNVSNGKSVRVWRDPWLPRDNSFYPLSMMSGTATNMKVSELIDDSTNHGICRF</sequence>
<reference evidence="1" key="1">
    <citation type="submission" date="2016-11" db="EMBL/GenBank/DDBJ databases">
        <title>The genome of Nicotiana attenuata.</title>
        <authorList>
            <person name="Xu S."/>
            <person name="Brockmoeller T."/>
            <person name="Gaquerel E."/>
            <person name="Navarro A."/>
            <person name="Kuhl H."/>
            <person name="Gase K."/>
            <person name="Ling Z."/>
            <person name="Zhou W."/>
            <person name="Kreitzer C."/>
            <person name="Stanke M."/>
            <person name="Tang H."/>
            <person name="Lyons E."/>
            <person name="Pandey P."/>
            <person name="Pandey S.P."/>
            <person name="Timmermann B."/>
            <person name="Baldwin I.T."/>
        </authorList>
    </citation>
    <scope>NUCLEOTIDE SEQUENCE [LARGE SCALE GENOMIC DNA]</scope>
    <source>
        <strain evidence="1">UT</strain>
    </source>
</reference>
<gene>
    <name evidence="1" type="ORF">A4A49_31322</name>
</gene>
<evidence type="ECO:0000313" key="1">
    <source>
        <dbReference type="EMBL" id="OIT26744.1"/>
    </source>
</evidence>
<dbReference type="OMA" id="CVIERID"/>
<dbReference type="EMBL" id="MJEQ01002682">
    <property type="protein sequence ID" value="OIT26744.1"/>
    <property type="molecule type" value="Genomic_DNA"/>
</dbReference>
<dbReference type="PANTHER" id="PTHR33116:SF86">
    <property type="entry name" value="REVERSE TRANSCRIPTASE DOMAIN-CONTAINING PROTEIN"/>
    <property type="match status" value="1"/>
</dbReference>